<proteinExistence type="predicted"/>
<reference evidence="1 2" key="1">
    <citation type="submission" date="2016-03" db="EMBL/GenBank/DDBJ databases">
        <title>EvidentialGene: Evidence-directed Construction of Genes on Genomes.</title>
        <authorList>
            <person name="Gilbert D.G."/>
            <person name="Choi J.-H."/>
            <person name="Mockaitis K."/>
            <person name="Colbourne J."/>
            <person name="Pfrender M."/>
        </authorList>
    </citation>
    <scope>NUCLEOTIDE SEQUENCE [LARGE SCALE GENOMIC DNA]</scope>
    <source>
        <strain evidence="1 2">Xinb3</strain>
        <tissue evidence="1">Complete organism</tissue>
    </source>
</reference>
<accession>A0A164ZD43</accession>
<comment type="caution">
    <text evidence="1">The sequence shown here is derived from an EMBL/GenBank/DDBJ whole genome shotgun (WGS) entry which is preliminary data.</text>
</comment>
<organism evidence="1 2">
    <name type="scientific">Daphnia magna</name>
    <dbReference type="NCBI Taxonomy" id="35525"/>
    <lineage>
        <taxon>Eukaryota</taxon>
        <taxon>Metazoa</taxon>
        <taxon>Ecdysozoa</taxon>
        <taxon>Arthropoda</taxon>
        <taxon>Crustacea</taxon>
        <taxon>Branchiopoda</taxon>
        <taxon>Diplostraca</taxon>
        <taxon>Cladocera</taxon>
        <taxon>Anomopoda</taxon>
        <taxon>Daphniidae</taxon>
        <taxon>Daphnia</taxon>
    </lineage>
</organism>
<dbReference type="Proteomes" id="UP000076858">
    <property type="component" value="Unassembled WGS sequence"/>
</dbReference>
<protein>
    <submittedName>
        <fullName evidence="1">Uncharacterized protein</fullName>
    </submittedName>
</protein>
<keyword evidence="2" id="KW-1185">Reference proteome</keyword>
<dbReference type="EMBL" id="LRGB01000741">
    <property type="protein sequence ID" value="KZS16219.1"/>
    <property type="molecule type" value="Genomic_DNA"/>
</dbReference>
<evidence type="ECO:0000313" key="2">
    <source>
        <dbReference type="Proteomes" id="UP000076858"/>
    </source>
</evidence>
<feature type="non-terminal residue" evidence="1">
    <location>
        <position position="97"/>
    </location>
</feature>
<dbReference type="AlphaFoldDB" id="A0A164ZD43"/>
<evidence type="ECO:0000313" key="1">
    <source>
        <dbReference type="EMBL" id="KZS16219.1"/>
    </source>
</evidence>
<gene>
    <name evidence="1" type="ORF">APZ42_018080</name>
</gene>
<sequence length="97" mass="11443">MLESRYIRLSSKLALINIGKRKQQQKYIDDIYTLIRASSKDEYLELLLSMSVSWDKSFYAYFYDNIHPDIDRIGRWSFSKYGVDSVTTRVETSALET</sequence>
<name>A0A164ZD43_9CRUS</name>